<comment type="pathway">
    <text evidence="2 9">Carbohydrate degradation; pentose phosphate pathway; D-glyceraldehyde 3-phosphate and beta-D-fructose 6-phosphate from D-ribose 5-phosphate and D-xylulose 5-phosphate (non-oxidative stage): step 2/3.</text>
</comment>
<gene>
    <name evidence="10" type="primary">fsa</name>
    <name evidence="9" type="synonym">tal</name>
    <name evidence="10" type="ORF">C4520_03915</name>
</gene>
<evidence type="ECO:0000256" key="2">
    <source>
        <dbReference type="ARBA" id="ARBA00004857"/>
    </source>
</evidence>
<evidence type="ECO:0000256" key="6">
    <source>
        <dbReference type="ARBA" id="ARBA00023126"/>
    </source>
</evidence>
<dbReference type="NCBIfam" id="TIGR00875">
    <property type="entry name" value="fsa_talC_mipB"/>
    <property type="match status" value="1"/>
</dbReference>
<feature type="active site" description="Schiff-base intermediate with substrate" evidence="9">
    <location>
        <position position="84"/>
    </location>
</feature>
<comment type="subcellular location">
    <subcellularLocation>
        <location evidence="1 9">Cytoplasm</location>
    </subcellularLocation>
</comment>
<dbReference type="InterPro" id="IPR033919">
    <property type="entry name" value="TSA/FSA_arc/bac"/>
</dbReference>
<dbReference type="InterPro" id="IPR001585">
    <property type="entry name" value="TAL/FSA"/>
</dbReference>
<dbReference type="EC" id="2.2.1.2" evidence="9"/>
<evidence type="ECO:0000313" key="11">
    <source>
        <dbReference type="Proteomes" id="UP000265882"/>
    </source>
</evidence>
<sequence>MKIFVDTANVKAIKEAMALGIVDGVTTNPSLVSKEGDDPERIIKEICKVVEGRPVNAEVLSLDSDGMVKEARGIAAWADNIVIKIPMMKEGLKAVKILADEGIKTNVTLIFSATQAILAAKAGASYVSPFVGRLDDISTDGMDLVAQIVDIYGNYPAIETEVIVASIRHPIHVIDACLMGADILTIPPKVLEMMERHPLTDKGIELFLQDAKKFKAGVREKSTVR</sequence>
<evidence type="ECO:0000256" key="8">
    <source>
        <dbReference type="ARBA" id="ARBA00048810"/>
    </source>
</evidence>
<keyword evidence="6 9" id="KW-0570">Pentose shunt</keyword>
<protein>
    <recommendedName>
        <fullName evidence="9">Probable transaldolase</fullName>
        <ecNumber evidence="9">2.2.1.2</ecNumber>
    </recommendedName>
</protein>
<comment type="function">
    <text evidence="9">Transaldolase is important for the balance of metabolites in the pentose-phosphate pathway.</text>
</comment>
<dbReference type="InterPro" id="IPR004731">
    <property type="entry name" value="Transaldolase_3B/F6P_aldolase"/>
</dbReference>
<dbReference type="EMBL" id="QZKU01000033">
    <property type="protein sequence ID" value="RJP24581.1"/>
    <property type="molecule type" value="Genomic_DNA"/>
</dbReference>
<dbReference type="PANTHER" id="PTHR10683:SF40">
    <property type="entry name" value="FRUCTOSE-6-PHOSPHATE ALDOLASE 1-RELATED"/>
    <property type="match status" value="1"/>
</dbReference>
<evidence type="ECO:0000256" key="9">
    <source>
        <dbReference type="HAMAP-Rule" id="MF_00494"/>
    </source>
</evidence>
<organism evidence="10 11">
    <name type="scientific">Abyssobacteria bacterium (strain SURF_5)</name>
    <dbReference type="NCBI Taxonomy" id="2093360"/>
    <lineage>
        <taxon>Bacteria</taxon>
        <taxon>Pseudomonadati</taxon>
        <taxon>Candidatus Hydrogenedentota</taxon>
        <taxon>Candidatus Abyssobacteria</taxon>
    </lineage>
</organism>
<dbReference type="GO" id="GO:0005975">
    <property type="term" value="P:carbohydrate metabolic process"/>
    <property type="evidence" value="ECO:0007669"/>
    <property type="project" value="InterPro"/>
</dbReference>
<dbReference type="HAMAP" id="MF_00494">
    <property type="entry name" value="Transaldolase_3b"/>
    <property type="match status" value="1"/>
</dbReference>
<evidence type="ECO:0000256" key="4">
    <source>
        <dbReference type="ARBA" id="ARBA00022490"/>
    </source>
</evidence>
<dbReference type="Pfam" id="PF00923">
    <property type="entry name" value="TAL_FSA"/>
    <property type="match status" value="1"/>
</dbReference>
<evidence type="ECO:0000256" key="3">
    <source>
        <dbReference type="ARBA" id="ARBA00005740"/>
    </source>
</evidence>
<accession>A0A3A4P9F0</accession>
<dbReference type="GO" id="GO:0006098">
    <property type="term" value="P:pentose-phosphate shunt"/>
    <property type="evidence" value="ECO:0007669"/>
    <property type="project" value="UniProtKB-UniRule"/>
</dbReference>
<dbReference type="Proteomes" id="UP000265882">
    <property type="component" value="Unassembled WGS sequence"/>
</dbReference>
<name>A0A3A4P9F0_ABYX5</name>
<evidence type="ECO:0000256" key="1">
    <source>
        <dbReference type="ARBA" id="ARBA00004496"/>
    </source>
</evidence>
<dbReference type="GO" id="GO:0016832">
    <property type="term" value="F:aldehyde-lyase activity"/>
    <property type="evidence" value="ECO:0007669"/>
    <property type="project" value="InterPro"/>
</dbReference>
<dbReference type="PROSITE" id="PS01054">
    <property type="entry name" value="TRANSALDOLASE_1"/>
    <property type="match status" value="1"/>
</dbReference>
<dbReference type="InterPro" id="IPR022999">
    <property type="entry name" value="Transaldolase_3B"/>
</dbReference>
<dbReference type="UniPathway" id="UPA00115">
    <property type="reaction ID" value="UER00414"/>
</dbReference>
<comment type="catalytic activity">
    <reaction evidence="8 9">
        <text>D-sedoheptulose 7-phosphate + D-glyceraldehyde 3-phosphate = D-erythrose 4-phosphate + beta-D-fructose 6-phosphate</text>
        <dbReference type="Rhea" id="RHEA:17053"/>
        <dbReference type="ChEBI" id="CHEBI:16897"/>
        <dbReference type="ChEBI" id="CHEBI:57483"/>
        <dbReference type="ChEBI" id="CHEBI:57634"/>
        <dbReference type="ChEBI" id="CHEBI:59776"/>
        <dbReference type="EC" id="2.2.1.2"/>
    </reaction>
</comment>
<dbReference type="GO" id="GO:0042182">
    <property type="term" value="P:ketone catabolic process"/>
    <property type="evidence" value="ECO:0007669"/>
    <property type="project" value="UniProtKB-ARBA"/>
</dbReference>
<evidence type="ECO:0000256" key="7">
    <source>
        <dbReference type="ARBA" id="ARBA00023270"/>
    </source>
</evidence>
<dbReference type="AlphaFoldDB" id="A0A3A4P9F0"/>
<keyword evidence="4 9" id="KW-0963">Cytoplasm</keyword>
<dbReference type="CDD" id="cd00956">
    <property type="entry name" value="Transaldolase_FSA"/>
    <property type="match status" value="1"/>
</dbReference>
<reference evidence="10 11" key="1">
    <citation type="journal article" date="2017" name="ISME J.">
        <title>Energy and carbon metabolisms in a deep terrestrial subsurface fluid microbial community.</title>
        <authorList>
            <person name="Momper L."/>
            <person name="Jungbluth S.P."/>
            <person name="Lee M.D."/>
            <person name="Amend J.P."/>
        </authorList>
    </citation>
    <scope>NUCLEOTIDE SEQUENCE [LARGE SCALE GENOMIC DNA]</scope>
    <source>
        <strain evidence="10">SURF_5</strain>
    </source>
</reference>
<evidence type="ECO:0000313" key="10">
    <source>
        <dbReference type="EMBL" id="RJP24581.1"/>
    </source>
</evidence>
<dbReference type="GO" id="GO:0004801">
    <property type="term" value="F:transaldolase activity"/>
    <property type="evidence" value="ECO:0007669"/>
    <property type="project" value="UniProtKB-UniRule"/>
</dbReference>
<keyword evidence="5 9" id="KW-0808">Transferase</keyword>
<dbReference type="PANTHER" id="PTHR10683">
    <property type="entry name" value="TRANSALDOLASE"/>
    <property type="match status" value="1"/>
</dbReference>
<dbReference type="FunFam" id="3.20.20.70:FF:000018">
    <property type="entry name" value="Probable transaldolase"/>
    <property type="match status" value="1"/>
</dbReference>
<dbReference type="InterPro" id="IPR018225">
    <property type="entry name" value="Transaldolase_AS"/>
</dbReference>
<dbReference type="SUPFAM" id="SSF51569">
    <property type="entry name" value="Aldolase"/>
    <property type="match status" value="1"/>
</dbReference>
<evidence type="ECO:0000256" key="5">
    <source>
        <dbReference type="ARBA" id="ARBA00022679"/>
    </source>
</evidence>
<keyword evidence="7 9" id="KW-0704">Schiff base</keyword>
<dbReference type="GO" id="GO:0005737">
    <property type="term" value="C:cytoplasm"/>
    <property type="evidence" value="ECO:0007669"/>
    <property type="project" value="UniProtKB-SubCell"/>
</dbReference>
<proteinExistence type="inferred from homology"/>
<dbReference type="InterPro" id="IPR013785">
    <property type="entry name" value="Aldolase_TIM"/>
</dbReference>
<comment type="caution">
    <text evidence="10">The sequence shown here is derived from an EMBL/GenBank/DDBJ whole genome shotgun (WGS) entry which is preliminary data.</text>
</comment>
<comment type="similarity">
    <text evidence="3 9">Belongs to the transaldolase family. Type 3B subfamily.</text>
</comment>
<dbReference type="Gene3D" id="3.20.20.70">
    <property type="entry name" value="Aldolase class I"/>
    <property type="match status" value="1"/>
</dbReference>